<gene>
    <name evidence="1" type="ORF">A3C16_05620</name>
</gene>
<protein>
    <submittedName>
        <fullName evidence="1">Uncharacterized protein</fullName>
    </submittedName>
</protein>
<proteinExistence type="predicted"/>
<organism evidence="1 2">
    <name type="scientific">Candidatus Sungbacteria bacterium RIFCSPHIGHO2_02_FULL_51_29</name>
    <dbReference type="NCBI Taxonomy" id="1802273"/>
    <lineage>
        <taxon>Bacteria</taxon>
        <taxon>Candidatus Sungiibacteriota</taxon>
    </lineage>
</organism>
<evidence type="ECO:0000313" key="2">
    <source>
        <dbReference type="Proteomes" id="UP000177811"/>
    </source>
</evidence>
<dbReference type="Proteomes" id="UP000177811">
    <property type="component" value="Unassembled WGS sequence"/>
</dbReference>
<comment type="caution">
    <text evidence="1">The sequence shown here is derived from an EMBL/GenBank/DDBJ whole genome shotgun (WGS) entry which is preliminary data.</text>
</comment>
<evidence type="ECO:0000313" key="1">
    <source>
        <dbReference type="EMBL" id="OHA02077.1"/>
    </source>
</evidence>
<accession>A0A1G2KRK9</accession>
<reference evidence="1 2" key="1">
    <citation type="journal article" date="2016" name="Nat. Commun.">
        <title>Thousands of microbial genomes shed light on interconnected biogeochemical processes in an aquifer system.</title>
        <authorList>
            <person name="Anantharaman K."/>
            <person name="Brown C.T."/>
            <person name="Hug L.A."/>
            <person name="Sharon I."/>
            <person name="Castelle C.J."/>
            <person name="Probst A.J."/>
            <person name="Thomas B.C."/>
            <person name="Singh A."/>
            <person name="Wilkins M.J."/>
            <person name="Karaoz U."/>
            <person name="Brodie E.L."/>
            <person name="Williams K.H."/>
            <person name="Hubbard S.S."/>
            <person name="Banfield J.F."/>
        </authorList>
    </citation>
    <scope>NUCLEOTIDE SEQUENCE [LARGE SCALE GENOMIC DNA]</scope>
</reference>
<dbReference type="AlphaFoldDB" id="A0A1G2KRK9"/>
<sequence>MHPKSYSDWEHSGRPRCGDGIEWYVYSRGFSVAHRVASRGAFRVIGEDRKYYSDAYPIAEYSLLDEAIECASTHDTDDERFFVYDDGGILVWAPVGKEPDPEGHS</sequence>
<name>A0A1G2KRK9_9BACT</name>
<dbReference type="EMBL" id="MHQL01000046">
    <property type="protein sequence ID" value="OHA02077.1"/>
    <property type="molecule type" value="Genomic_DNA"/>
</dbReference>